<protein>
    <submittedName>
        <fullName evidence="3">Type 4a pilus biogenesis protein PilO</fullName>
    </submittedName>
</protein>
<comment type="caution">
    <text evidence="3">The sequence shown here is derived from an EMBL/GenBank/DDBJ whole genome shotgun (WGS) entry which is preliminary data.</text>
</comment>
<dbReference type="GO" id="GO:0043683">
    <property type="term" value="P:type IV pilus assembly"/>
    <property type="evidence" value="ECO:0007669"/>
    <property type="project" value="InterPro"/>
</dbReference>
<sequence>MTNFIEEKKKLVILILVIMFLLIGLFYVNKVMPIKKEAAHARRDLETIEEDIDILETQMKTEDEEQADNDFQLERKMPTSRKLDDVLLSLKKIETDSSSQITTMSFIENSELLENELSLSDVENGTTNVTETTDVGNESQANIQNSLQQLKLITINLSVTSPSFGQFQQFLQGIEQMERITKVDNVTFTTNSNENNPKNQQISTNIQITTFYFDSSQ</sequence>
<proteinExistence type="predicted"/>
<accession>A0AAE3ISX6</accession>
<feature type="transmembrane region" description="Helical" evidence="2">
    <location>
        <begin position="12"/>
        <end position="28"/>
    </location>
</feature>
<dbReference type="AlphaFoldDB" id="A0AAE3ISX6"/>
<keyword evidence="2" id="KW-0472">Membrane</keyword>
<dbReference type="Gene3D" id="3.30.70.60">
    <property type="match status" value="1"/>
</dbReference>
<gene>
    <name evidence="3" type="primary">pilO</name>
    <name evidence="3" type="ORF">OEV98_10640</name>
</gene>
<dbReference type="RefSeq" id="WP_263073253.1">
    <property type="nucleotide sequence ID" value="NZ_JAOUSF010000003.1"/>
</dbReference>
<evidence type="ECO:0000256" key="1">
    <source>
        <dbReference type="SAM" id="Coils"/>
    </source>
</evidence>
<keyword evidence="2" id="KW-0812">Transmembrane</keyword>
<dbReference type="InterPro" id="IPR007445">
    <property type="entry name" value="PilO"/>
</dbReference>
<feature type="coiled-coil region" evidence="1">
    <location>
        <begin position="38"/>
        <end position="65"/>
    </location>
</feature>
<dbReference type="Pfam" id="PF04350">
    <property type="entry name" value="PilO"/>
    <property type="match status" value="1"/>
</dbReference>
<organism evidence="3 4">
    <name type="scientific">Perspicuibacillus lycopersici</name>
    <dbReference type="NCBI Taxonomy" id="1325689"/>
    <lineage>
        <taxon>Bacteria</taxon>
        <taxon>Bacillati</taxon>
        <taxon>Bacillota</taxon>
        <taxon>Bacilli</taxon>
        <taxon>Bacillales</taxon>
        <taxon>Bacillaceae</taxon>
        <taxon>Perspicuibacillus</taxon>
    </lineage>
</organism>
<dbReference type="Proteomes" id="UP001209318">
    <property type="component" value="Unassembled WGS sequence"/>
</dbReference>
<dbReference type="EMBL" id="JAOUSF010000003">
    <property type="protein sequence ID" value="MCU9614018.1"/>
    <property type="molecule type" value="Genomic_DNA"/>
</dbReference>
<keyword evidence="2" id="KW-1133">Transmembrane helix</keyword>
<name>A0AAE3ISX6_9BACI</name>
<keyword evidence="1" id="KW-0175">Coiled coil</keyword>
<keyword evidence="4" id="KW-1185">Reference proteome</keyword>
<evidence type="ECO:0000313" key="4">
    <source>
        <dbReference type="Proteomes" id="UP001209318"/>
    </source>
</evidence>
<evidence type="ECO:0000313" key="3">
    <source>
        <dbReference type="EMBL" id="MCU9614018.1"/>
    </source>
</evidence>
<evidence type="ECO:0000256" key="2">
    <source>
        <dbReference type="SAM" id="Phobius"/>
    </source>
</evidence>
<dbReference type="InterPro" id="IPR014717">
    <property type="entry name" value="Transl_elong_EF1B/ribsomal_bS6"/>
</dbReference>
<dbReference type="GO" id="GO:0043107">
    <property type="term" value="P:type IV pilus-dependent motility"/>
    <property type="evidence" value="ECO:0007669"/>
    <property type="project" value="InterPro"/>
</dbReference>
<reference evidence="3" key="1">
    <citation type="submission" date="2022-10" db="EMBL/GenBank/DDBJ databases">
        <title>Description of Fervidibacillus gen. nov. in the family Fervidibacillaceae fam. nov. with two species, Fervidibacillus albus sp. nov., and Fervidibacillus halotolerans sp. nov., isolated from tidal flat sediments.</title>
        <authorList>
            <person name="Kwon K.K."/>
            <person name="Yang S.-H."/>
        </authorList>
    </citation>
    <scope>NUCLEOTIDE SEQUENCE</scope>
    <source>
        <strain evidence="3">JCM 19140</strain>
    </source>
</reference>